<dbReference type="AlphaFoldDB" id="A0A1L7X3V4"/>
<reference evidence="2 3" key="1">
    <citation type="submission" date="2016-03" db="EMBL/GenBank/DDBJ databases">
        <authorList>
            <person name="Ploux O."/>
        </authorList>
    </citation>
    <scope>NUCLEOTIDE SEQUENCE [LARGE SCALE GENOMIC DNA]</scope>
    <source>
        <strain evidence="2 3">UAMH 11012</strain>
    </source>
</reference>
<feature type="region of interest" description="Disordered" evidence="1">
    <location>
        <begin position="57"/>
        <end position="114"/>
    </location>
</feature>
<keyword evidence="3" id="KW-1185">Reference proteome</keyword>
<dbReference type="EMBL" id="FJOG01000014">
    <property type="protein sequence ID" value="CZR59701.1"/>
    <property type="molecule type" value="Genomic_DNA"/>
</dbReference>
<dbReference type="OrthoDB" id="5339776at2759"/>
<evidence type="ECO:0000256" key="1">
    <source>
        <dbReference type="SAM" id="MobiDB-lite"/>
    </source>
</evidence>
<evidence type="ECO:0000313" key="2">
    <source>
        <dbReference type="EMBL" id="CZR59701.1"/>
    </source>
</evidence>
<feature type="region of interest" description="Disordered" evidence="1">
    <location>
        <begin position="323"/>
        <end position="370"/>
    </location>
</feature>
<accession>A0A1L7X3V4</accession>
<feature type="compositionally biased region" description="Low complexity" evidence="1">
    <location>
        <begin position="62"/>
        <end position="71"/>
    </location>
</feature>
<feature type="region of interest" description="Disordered" evidence="1">
    <location>
        <begin position="1"/>
        <end position="23"/>
    </location>
</feature>
<dbReference type="STRING" id="576137.A0A1L7X3V4"/>
<gene>
    <name evidence="2" type="ORF">PAC_09595</name>
</gene>
<dbReference type="Pfam" id="PF13136">
    <property type="entry name" value="DUF3984"/>
    <property type="match status" value="1"/>
</dbReference>
<dbReference type="Proteomes" id="UP000184330">
    <property type="component" value="Unassembled WGS sequence"/>
</dbReference>
<feature type="compositionally biased region" description="Acidic residues" evidence="1">
    <location>
        <begin position="323"/>
        <end position="339"/>
    </location>
</feature>
<feature type="compositionally biased region" description="Basic and acidic residues" evidence="1">
    <location>
        <begin position="173"/>
        <end position="183"/>
    </location>
</feature>
<dbReference type="InterPro" id="IPR025040">
    <property type="entry name" value="DUF3984"/>
</dbReference>
<feature type="compositionally biased region" description="Polar residues" evidence="1">
    <location>
        <begin position="142"/>
        <end position="162"/>
    </location>
</feature>
<organism evidence="2 3">
    <name type="scientific">Phialocephala subalpina</name>
    <dbReference type="NCBI Taxonomy" id="576137"/>
    <lineage>
        <taxon>Eukaryota</taxon>
        <taxon>Fungi</taxon>
        <taxon>Dikarya</taxon>
        <taxon>Ascomycota</taxon>
        <taxon>Pezizomycotina</taxon>
        <taxon>Leotiomycetes</taxon>
        <taxon>Helotiales</taxon>
        <taxon>Mollisiaceae</taxon>
        <taxon>Phialocephala</taxon>
        <taxon>Phialocephala fortinii species complex</taxon>
    </lineage>
</organism>
<evidence type="ECO:0000313" key="3">
    <source>
        <dbReference type="Proteomes" id="UP000184330"/>
    </source>
</evidence>
<proteinExistence type="predicted"/>
<protein>
    <submittedName>
        <fullName evidence="2">Uncharacterized protein</fullName>
    </submittedName>
</protein>
<name>A0A1L7X3V4_9HELO</name>
<feature type="region of interest" description="Disordered" evidence="1">
    <location>
        <begin position="142"/>
        <end position="239"/>
    </location>
</feature>
<sequence length="387" mass="42663">MDVAYNQHSPHSRHNSRSHTNLNHLTLAPLTTRLPLSDPDALPESAYHVSYIEGRSAPTTPSILSRSSSRVSIRKPLDLSIPKSKSSTHLLAARKQPRSGATTPGGTKLRKGVTRDDYTLSAKDRSDSDWLLRAGAAISSSTRESKGQSWLVSRTSSTSLTGQRDEDEEELERELAREREQNSRRASRRGSAVGGSFDADDEFSPLTTRRSLSFGPATGNGSRPVSRFGSRGNSRRGSRAQLFTPISGERERDSYFDQRDFAREEYIAEPDFVDVDEEALQDEEDQEKNDEAMIKKLARAGNIGLGGWVEKMLGWSLFAVDEDGEEDTEVTDEKAEDSEISSRPSRKTLDGVTDSLPGDVPPPLRDDEAGGWQDAAWLLSVATKVLL</sequence>